<dbReference type="EMBL" id="JACHKT010000008">
    <property type="protein sequence ID" value="MBB6002895.1"/>
    <property type="molecule type" value="Genomic_DNA"/>
</dbReference>
<reference evidence="1 2" key="1">
    <citation type="submission" date="2020-08" db="EMBL/GenBank/DDBJ databases">
        <title>Functional genomics of gut bacteria from endangered species of beetles.</title>
        <authorList>
            <person name="Carlos-Shanley C."/>
        </authorList>
    </citation>
    <scope>NUCLEOTIDE SEQUENCE [LARGE SCALE GENOMIC DNA]</scope>
    <source>
        <strain evidence="1 2">S00070</strain>
    </source>
</reference>
<organism evidence="1 2">
    <name type="scientific">Arcicella rosea</name>
    <dbReference type="NCBI Taxonomy" id="502909"/>
    <lineage>
        <taxon>Bacteria</taxon>
        <taxon>Pseudomonadati</taxon>
        <taxon>Bacteroidota</taxon>
        <taxon>Cytophagia</taxon>
        <taxon>Cytophagales</taxon>
        <taxon>Flectobacillaceae</taxon>
        <taxon>Arcicella</taxon>
    </lineage>
</organism>
<name>A0A841EI96_9BACT</name>
<dbReference type="AlphaFoldDB" id="A0A841EI96"/>
<proteinExistence type="predicted"/>
<accession>A0A841EI96</accession>
<evidence type="ECO:0000313" key="1">
    <source>
        <dbReference type="EMBL" id="MBB6002895.1"/>
    </source>
</evidence>
<gene>
    <name evidence="1" type="ORF">HNP25_001547</name>
</gene>
<dbReference type="Proteomes" id="UP000524404">
    <property type="component" value="Unassembled WGS sequence"/>
</dbReference>
<evidence type="ECO:0000313" key="2">
    <source>
        <dbReference type="Proteomes" id="UP000524404"/>
    </source>
</evidence>
<dbReference type="RefSeq" id="WP_184132796.1">
    <property type="nucleotide sequence ID" value="NZ_JACHKT010000008.1"/>
</dbReference>
<protein>
    <submittedName>
        <fullName evidence="1">Uncharacterized protein</fullName>
    </submittedName>
</protein>
<comment type="caution">
    <text evidence="1">The sequence shown here is derived from an EMBL/GenBank/DDBJ whole genome shotgun (WGS) entry which is preliminary data.</text>
</comment>
<keyword evidence="2" id="KW-1185">Reference proteome</keyword>
<sequence length="57" mass="6572">MKTKTKLFTSYDLIKAIERAANFIDAGNHQVVLDKSEVLPDKKGYRVTIKYHSFARN</sequence>